<dbReference type="Proteomes" id="UP000317650">
    <property type="component" value="Chromosome 2"/>
</dbReference>
<proteinExistence type="predicted"/>
<name>A0A4S8I8B8_MUSBA</name>
<gene>
    <name evidence="1" type="ORF">C4D60_Mb02t05080</name>
</gene>
<accession>A0A4S8I8B8</accession>
<keyword evidence="2" id="KW-1185">Reference proteome</keyword>
<organism evidence="1 2">
    <name type="scientific">Musa balbisiana</name>
    <name type="common">Banana</name>
    <dbReference type="NCBI Taxonomy" id="52838"/>
    <lineage>
        <taxon>Eukaryota</taxon>
        <taxon>Viridiplantae</taxon>
        <taxon>Streptophyta</taxon>
        <taxon>Embryophyta</taxon>
        <taxon>Tracheophyta</taxon>
        <taxon>Spermatophyta</taxon>
        <taxon>Magnoliopsida</taxon>
        <taxon>Liliopsida</taxon>
        <taxon>Zingiberales</taxon>
        <taxon>Musaceae</taxon>
        <taxon>Musa</taxon>
    </lineage>
</organism>
<dbReference type="EMBL" id="PYDT01000011">
    <property type="protein sequence ID" value="THU44217.1"/>
    <property type="molecule type" value="Genomic_DNA"/>
</dbReference>
<dbReference type="AlphaFoldDB" id="A0A4S8I8B8"/>
<comment type="caution">
    <text evidence="1">The sequence shown here is derived from an EMBL/GenBank/DDBJ whole genome shotgun (WGS) entry which is preliminary data.</text>
</comment>
<reference evidence="1 2" key="1">
    <citation type="journal article" date="2019" name="Nat. Plants">
        <title>Genome sequencing of Musa balbisiana reveals subgenome evolution and function divergence in polyploid bananas.</title>
        <authorList>
            <person name="Yao X."/>
        </authorList>
    </citation>
    <scope>NUCLEOTIDE SEQUENCE [LARGE SCALE GENOMIC DNA]</scope>
    <source>
        <strain evidence="2">cv. DH-PKW</strain>
        <tissue evidence="1">Leaves</tissue>
    </source>
</reference>
<sequence>MHGSARFTGRGTIVGLKMNSKIVYILEPNLIFGHSTTCNPIEYNLQSRVNAAPDELIDISEMHLQSQKGGSLCHQHVRLFMQTWKKLHQIKVKVEQDTRSRIK</sequence>
<protein>
    <submittedName>
        <fullName evidence="1">Uncharacterized protein</fullName>
    </submittedName>
</protein>
<evidence type="ECO:0000313" key="1">
    <source>
        <dbReference type="EMBL" id="THU44217.1"/>
    </source>
</evidence>
<evidence type="ECO:0000313" key="2">
    <source>
        <dbReference type="Proteomes" id="UP000317650"/>
    </source>
</evidence>